<evidence type="ECO:0000256" key="1">
    <source>
        <dbReference type="ARBA" id="ARBA00004651"/>
    </source>
</evidence>
<proteinExistence type="inferred from homology"/>
<keyword evidence="4 7" id="KW-0812">Transmembrane</keyword>
<keyword evidence="6 7" id="KW-0472">Membrane</keyword>
<evidence type="ECO:0000313" key="10">
    <source>
        <dbReference type="Proteomes" id="UP000177390"/>
    </source>
</evidence>
<dbReference type="PANTHER" id="PTHR33778">
    <property type="entry name" value="PROTEIN MGTC"/>
    <property type="match status" value="1"/>
</dbReference>
<comment type="similarity">
    <text evidence="2">Belongs to the MgtC/SapB family.</text>
</comment>
<evidence type="ECO:0000256" key="5">
    <source>
        <dbReference type="ARBA" id="ARBA00022989"/>
    </source>
</evidence>
<evidence type="ECO:0000259" key="8">
    <source>
        <dbReference type="Pfam" id="PF02308"/>
    </source>
</evidence>
<evidence type="ECO:0000256" key="6">
    <source>
        <dbReference type="ARBA" id="ARBA00023136"/>
    </source>
</evidence>
<reference evidence="9 10" key="1">
    <citation type="journal article" date="2016" name="Nat. Commun.">
        <title>Thousands of microbial genomes shed light on interconnected biogeochemical processes in an aquifer system.</title>
        <authorList>
            <person name="Anantharaman K."/>
            <person name="Brown C.T."/>
            <person name="Hug L.A."/>
            <person name="Sharon I."/>
            <person name="Castelle C.J."/>
            <person name="Probst A.J."/>
            <person name="Thomas B.C."/>
            <person name="Singh A."/>
            <person name="Wilkins M.J."/>
            <person name="Karaoz U."/>
            <person name="Brodie E.L."/>
            <person name="Williams K.H."/>
            <person name="Hubbard S.S."/>
            <person name="Banfield J.F."/>
        </authorList>
    </citation>
    <scope>NUCLEOTIDE SEQUENCE [LARGE SCALE GENOMIC DNA]</scope>
</reference>
<comment type="subcellular location">
    <subcellularLocation>
        <location evidence="1">Cell membrane</location>
        <topology evidence="1">Multi-pass membrane protein</topology>
    </subcellularLocation>
</comment>
<evidence type="ECO:0000256" key="2">
    <source>
        <dbReference type="ARBA" id="ARBA00009298"/>
    </source>
</evidence>
<accession>A0A1F5EVD7</accession>
<protein>
    <recommendedName>
        <fullName evidence="8">MgtC/SapB/SrpB/YhiD N-terminal domain-containing protein</fullName>
    </recommendedName>
</protein>
<comment type="caution">
    <text evidence="9">The sequence shown here is derived from an EMBL/GenBank/DDBJ whole genome shotgun (WGS) entry which is preliminary data.</text>
</comment>
<dbReference type="PRINTS" id="PR01837">
    <property type="entry name" value="MGTCSAPBPROT"/>
</dbReference>
<feature type="transmembrane region" description="Helical" evidence="7">
    <location>
        <begin position="120"/>
        <end position="140"/>
    </location>
</feature>
<keyword evidence="5 7" id="KW-1133">Transmembrane helix</keyword>
<dbReference type="Pfam" id="PF02308">
    <property type="entry name" value="MgtC"/>
    <property type="match status" value="1"/>
</dbReference>
<dbReference type="InterPro" id="IPR003416">
    <property type="entry name" value="MgtC/SapB/SrpB/YhiD_fam"/>
</dbReference>
<sequence length="216" mass="23611">MNIQLEIILQVLLSFVVGMLIGFDRERSGKAAGMRTQMLVCVGSTLLAAISVHLAESYNASEPGVFRADPTRLMAQIVSGIGFLGAGVIIKNGGNKVSGVTTAATIWITAAIGIGIGSGFYLPAFVATGMVLLLNPIAYIQYRYGLKSDYYQLVVKTGRRSIAEKAIKYLHLAEKERKSRSGETMFKILSSNQRNEMLSELLDKKKVQYRLEVVED</sequence>
<dbReference type="AlphaFoldDB" id="A0A1F5EVD7"/>
<feature type="transmembrane region" description="Helical" evidence="7">
    <location>
        <begin position="6"/>
        <end position="23"/>
    </location>
</feature>
<dbReference type="EMBL" id="MFAH01000028">
    <property type="protein sequence ID" value="OGD71342.1"/>
    <property type="molecule type" value="Genomic_DNA"/>
</dbReference>
<evidence type="ECO:0000256" key="4">
    <source>
        <dbReference type="ARBA" id="ARBA00022692"/>
    </source>
</evidence>
<gene>
    <name evidence="9" type="ORF">A3D09_01065</name>
</gene>
<feature type="transmembrane region" description="Helical" evidence="7">
    <location>
        <begin position="35"/>
        <end position="53"/>
    </location>
</feature>
<evidence type="ECO:0000256" key="3">
    <source>
        <dbReference type="ARBA" id="ARBA00022475"/>
    </source>
</evidence>
<dbReference type="InterPro" id="IPR049177">
    <property type="entry name" value="MgtC_SapB_SrpB_YhiD_N"/>
</dbReference>
<organism evidence="9 10">
    <name type="scientific">Candidatus Collierbacteria bacterium RIFCSPHIGHO2_02_FULL_49_10</name>
    <dbReference type="NCBI Taxonomy" id="1817723"/>
    <lineage>
        <taxon>Bacteria</taxon>
        <taxon>Candidatus Collieribacteriota</taxon>
    </lineage>
</organism>
<dbReference type="PANTHER" id="PTHR33778:SF1">
    <property type="entry name" value="MAGNESIUM TRANSPORTER YHID-RELATED"/>
    <property type="match status" value="1"/>
</dbReference>
<name>A0A1F5EVD7_9BACT</name>
<dbReference type="GO" id="GO:0005886">
    <property type="term" value="C:plasma membrane"/>
    <property type="evidence" value="ECO:0007669"/>
    <property type="project" value="UniProtKB-SubCell"/>
</dbReference>
<evidence type="ECO:0000256" key="7">
    <source>
        <dbReference type="SAM" id="Phobius"/>
    </source>
</evidence>
<keyword evidence="3" id="KW-1003">Cell membrane</keyword>
<evidence type="ECO:0000313" key="9">
    <source>
        <dbReference type="EMBL" id="OGD71342.1"/>
    </source>
</evidence>
<feature type="transmembrane region" description="Helical" evidence="7">
    <location>
        <begin position="97"/>
        <end position="114"/>
    </location>
</feature>
<feature type="transmembrane region" description="Helical" evidence="7">
    <location>
        <begin position="73"/>
        <end position="90"/>
    </location>
</feature>
<feature type="domain" description="MgtC/SapB/SrpB/YhiD N-terminal" evidence="8">
    <location>
        <begin position="12"/>
        <end position="135"/>
    </location>
</feature>
<dbReference type="Proteomes" id="UP000177390">
    <property type="component" value="Unassembled WGS sequence"/>
</dbReference>